<feature type="transmembrane region" description="Helical" evidence="6">
    <location>
        <begin position="367"/>
        <end position="386"/>
    </location>
</feature>
<feature type="transmembrane region" description="Helical" evidence="6">
    <location>
        <begin position="169"/>
        <end position="191"/>
    </location>
</feature>
<feature type="domain" description="Major facilitator superfamily (MFS) profile" evidence="7">
    <location>
        <begin position="15"/>
        <end position="389"/>
    </location>
</feature>
<dbReference type="PANTHER" id="PTHR23523:SF2">
    <property type="entry name" value="2-NITROIMIDAZOLE TRANSPORTER"/>
    <property type="match status" value="1"/>
</dbReference>
<keyword evidence="9" id="KW-1185">Reference proteome</keyword>
<feature type="transmembrane region" description="Helical" evidence="6">
    <location>
        <begin position="303"/>
        <end position="325"/>
    </location>
</feature>
<evidence type="ECO:0000313" key="9">
    <source>
        <dbReference type="Proteomes" id="UP000656813"/>
    </source>
</evidence>
<dbReference type="InterPro" id="IPR036259">
    <property type="entry name" value="MFS_trans_sf"/>
</dbReference>
<keyword evidence="5 6" id="KW-0472">Membrane</keyword>
<sequence length="409" mass="43706">MSNHNNSATSRTKLSTFLLVLGIIFVAANLRTAITGVGPLIDVIKEDTGLSSVLAGMLTTFPLLAFAVFSPLAPGIARKMGIELTLALGLVVITAGILIRYVDSSITLLIGMLLAGIGITMGNVLLPSLIKRDFPGNVGLMTGIYSMSMNICAAIASGISVPISHVNGFGWRGSLVSWSILSIVAFIIWLPQLRNRHVPKHVASQTKLSTSSLAWAVTLFMGLQSLLFYSNVAWLPELLQSRGLSAGTAGWMLSLMQFVSLPASFIIPVLAGKFENQRRIIFFTFLLFLIGYIGLLSNGTTLTWLWVILIGVAGGAAISLALALFGLRTENANDAARLSGMAQSVGYLLAAVGPLLFGLFHDMSHSWTLPLIMLIVATLLLLFLGLKAGNNEVITAPNQKREQLKVGEE</sequence>
<evidence type="ECO:0000256" key="5">
    <source>
        <dbReference type="ARBA" id="ARBA00023136"/>
    </source>
</evidence>
<name>A0A8J3EL03_9BACL</name>
<evidence type="ECO:0000256" key="3">
    <source>
        <dbReference type="ARBA" id="ARBA00022692"/>
    </source>
</evidence>
<dbReference type="EMBL" id="BMFV01000005">
    <property type="protein sequence ID" value="GGH77511.1"/>
    <property type="molecule type" value="Genomic_DNA"/>
</dbReference>
<reference evidence="8" key="2">
    <citation type="submission" date="2020-09" db="EMBL/GenBank/DDBJ databases">
        <authorList>
            <person name="Sun Q."/>
            <person name="Zhou Y."/>
        </authorList>
    </citation>
    <scope>NUCLEOTIDE SEQUENCE</scope>
    <source>
        <strain evidence="8">CGMCC 1.12777</strain>
    </source>
</reference>
<evidence type="ECO:0000256" key="4">
    <source>
        <dbReference type="ARBA" id="ARBA00022989"/>
    </source>
</evidence>
<comment type="subcellular location">
    <subcellularLocation>
        <location evidence="1">Cell membrane</location>
        <topology evidence="1">Multi-pass membrane protein</topology>
    </subcellularLocation>
</comment>
<dbReference type="NCBIfam" id="TIGR00896">
    <property type="entry name" value="CynX"/>
    <property type="match status" value="1"/>
</dbReference>
<comment type="caution">
    <text evidence="8">The sequence shown here is derived from an EMBL/GenBank/DDBJ whole genome shotgun (WGS) entry which is preliminary data.</text>
</comment>
<feature type="transmembrane region" description="Helical" evidence="6">
    <location>
        <begin position="108"/>
        <end position="126"/>
    </location>
</feature>
<reference evidence="8" key="1">
    <citation type="journal article" date="2014" name="Int. J. Syst. Evol. Microbiol.">
        <title>Complete genome sequence of Corynebacterium casei LMG S-19264T (=DSM 44701T), isolated from a smear-ripened cheese.</title>
        <authorList>
            <consortium name="US DOE Joint Genome Institute (JGI-PGF)"/>
            <person name="Walter F."/>
            <person name="Albersmeier A."/>
            <person name="Kalinowski J."/>
            <person name="Ruckert C."/>
        </authorList>
    </citation>
    <scope>NUCLEOTIDE SEQUENCE</scope>
    <source>
        <strain evidence="8">CGMCC 1.12777</strain>
    </source>
</reference>
<accession>A0A8J3EL03</accession>
<dbReference type="InterPro" id="IPR011701">
    <property type="entry name" value="MFS"/>
</dbReference>
<organism evidence="8 9">
    <name type="scientific">Pullulanibacillus pueri</name>
    <dbReference type="NCBI Taxonomy" id="1437324"/>
    <lineage>
        <taxon>Bacteria</taxon>
        <taxon>Bacillati</taxon>
        <taxon>Bacillota</taxon>
        <taxon>Bacilli</taxon>
        <taxon>Bacillales</taxon>
        <taxon>Sporolactobacillaceae</taxon>
        <taxon>Pullulanibacillus</taxon>
    </lineage>
</organism>
<feature type="transmembrane region" description="Helical" evidence="6">
    <location>
        <begin position="212"/>
        <end position="229"/>
    </location>
</feature>
<dbReference type="Pfam" id="PF07690">
    <property type="entry name" value="MFS_1"/>
    <property type="match status" value="1"/>
</dbReference>
<dbReference type="GO" id="GO:0005886">
    <property type="term" value="C:plasma membrane"/>
    <property type="evidence" value="ECO:0007669"/>
    <property type="project" value="UniProtKB-SubCell"/>
</dbReference>
<dbReference type="CDD" id="cd17339">
    <property type="entry name" value="MFS_NIMT_CynX_like"/>
    <property type="match status" value="1"/>
</dbReference>
<dbReference type="Proteomes" id="UP000656813">
    <property type="component" value="Unassembled WGS sequence"/>
</dbReference>
<dbReference type="InterPro" id="IPR020846">
    <property type="entry name" value="MFS_dom"/>
</dbReference>
<dbReference type="InterPro" id="IPR052524">
    <property type="entry name" value="MFS_Cyanate_Porter"/>
</dbReference>
<dbReference type="InterPro" id="IPR004747">
    <property type="entry name" value="CynX-like"/>
</dbReference>
<keyword evidence="4 6" id="KW-1133">Transmembrane helix</keyword>
<evidence type="ECO:0000313" key="8">
    <source>
        <dbReference type="EMBL" id="GGH77511.1"/>
    </source>
</evidence>
<feature type="transmembrane region" description="Helical" evidence="6">
    <location>
        <begin position="138"/>
        <end position="163"/>
    </location>
</feature>
<proteinExistence type="predicted"/>
<dbReference type="PROSITE" id="PS50850">
    <property type="entry name" value="MFS"/>
    <property type="match status" value="1"/>
</dbReference>
<evidence type="ECO:0000256" key="2">
    <source>
        <dbReference type="ARBA" id="ARBA00022448"/>
    </source>
</evidence>
<feature type="transmembrane region" description="Helical" evidence="6">
    <location>
        <begin position="81"/>
        <end position="102"/>
    </location>
</feature>
<feature type="transmembrane region" description="Helical" evidence="6">
    <location>
        <begin position="345"/>
        <end position="361"/>
    </location>
</feature>
<dbReference type="PANTHER" id="PTHR23523">
    <property type="match status" value="1"/>
</dbReference>
<evidence type="ECO:0000259" key="7">
    <source>
        <dbReference type="PROSITE" id="PS50850"/>
    </source>
</evidence>
<dbReference type="SUPFAM" id="SSF103473">
    <property type="entry name" value="MFS general substrate transporter"/>
    <property type="match status" value="1"/>
</dbReference>
<evidence type="ECO:0000256" key="6">
    <source>
        <dbReference type="SAM" id="Phobius"/>
    </source>
</evidence>
<dbReference type="Gene3D" id="1.20.1250.20">
    <property type="entry name" value="MFS general substrate transporter like domains"/>
    <property type="match status" value="2"/>
</dbReference>
<dbReference type="AlphaFoldDB" id="A0A8J3EL03"/>
<dbReference type="RefSeq" id="WP_188496256.1">
    <property type="nucleotide sequence ID" value="NZ_BMFV01000005.1"/>
</dbReference>
<protein>
    <submittedName>
        <fullName evidence="8">Putative transporter YycB</fullName>
    </submittedName>
</protein>
<keyword evidence="2" id="KW-0813">Transport</keyword>
<gene>
    <name evidence="8" type="primary">yycB</name>
    <name evidence="8" type="ORF">GCM10007096_09510</name>
</gene>
<evidence type="ECO:0000256" key="1">
    <source>
        <dbReference type="ARBA" id="ARBA00004651"/>
    </source>
</evidence>
<feature type="transmembrane region" description="Helical" evidence="6">
    <location>
        <begin position="280"/>
        <end position="297"/>
    </location>
</feature>
<feature type="transmembrane region" description="Helical" evidence="6">
    <location>
        <begin position="49"/>
        <end position="69"/>
    </location>
</feature>
<feature type="transmembrane region" description="Helical" evidence="6">
    <location>
        <begin position="249"/>
        <end position="271"/>
    </location>
</feature>
<keyword evidence="3 6" id="KW-0812">Transmembrane</keyword>
<dbReference type="GO" id="GO:0022857">
    <property type="term" value="F:transmembrane transporter activity"/>
    <property type="evidence" value="ECO:0007669"/>
    <property type="project" value="InterPro"/>
</dbReference>